<protein>
    <submittedName>
        <fullName evidence="2">Uncharacterized protein</fullName>
    </submittedName>
</protein>
<accession>A0A0E9UGR4</accession>
<feature type="chain" id="PRO_5002433886" evidence="1">
    <location>
        <begin position="32"/>
        <end position="64"/>
    </location>
</feature>
<evidence type="ECO:0000256" key="1">
    <source>
        <dbReference type="SAM" id="SignalP"/>
    </source>
</evidence>
<sequence length="64" mass="7492">MSCSLFFHFSPHFLVLWQMVIQLSSVHKTLFQNSDSSLLFLANSNLAFRFLLLLRDLHLAVWPL</sequence>
<proteinExistence type="predicted"/>
<feature type="signal peptide" evidence="1">
    <location>
        <begin position="1"/>
        <end position="31"/>
    </location>
</feature>
<name>A0A0E9UGR4_ANGAN</name>
<reference evidence="2" key="2">
    <citation type="journal article" date="2015" name="Fish Shellfish Immunol.">
        <title>Early steps in the European eel (Anguilla anguilla)-Vibrio vulnificus interaction in the gills: Role of the RtxA13 toxin.</title>
        <authorList>
            <person name="Callol A."/>
            <person name="Pajuelo D."/>
            <person name="Ebbesson L."/>
            <person name="Teles M."/>
            <person name="MacKenzie S."/>
            <person name="Amaro C."/>
        </authorList>
    </citation>
    <scope>NUCLEOTIDE SEQUENCE</scope>
</reference>
<keyword evidence="1" id="KW-0732">Signal</keyword>
<dbReference type="EMBL" id="GBXM01043620">
    <property type="protein sequence ID" value="JAH64957.1"/>
    <property type="molecule type" value="Transcribed_RNA"/>
</dbReference>
<evidence type="ECO:0000313" key="2">
    <source>
        <dbReference type="EMBL" id="JAH64957.1"/>
    </source>
</evidence>
<dbReference type="AlphaFoldDB" id="A0A0E9UGR4"/>
<reference evidence="2" key="1">
    <citation type="submission" date="2014-11" db="EMBL/GenBank/DDBJ databases">
        <authorList>
            <person name="Amaro Gonzalez C."/>
        </authorList>
    </citation>
    <scope>NUCLEOTIDE SEQUENCE</scope>
</reference>
<organism evidence="2">
    <name type="scientific">Anguilla anguilla</name>
    <name type="common">European freshwater eel</name>
    <name type="synonym">Muraena anguilla</name>
    <dbReference type="NCBI Taxonomy" id="7936"/>
    <lineage>
        <taxon>Eukaryota</taxon>
        <taxon>Metazoa</taxon>
        <taxon>Chordata</taxon>
        <taxon>Craniata</taxon>
        <taxon>Vertebrata</taxon>
        <taxon>Euteleostomi</taxon>
        <taxon>Actinopterygii</taxon>
        <taxon>Neopterygii</taxon>
        <taxon>Teleostei</taxon>
        <taxon>Anguilliformes</taxon>
        <taxon>Anguillidae</taxon>
        <taxon>Anguilla</taxon>
    </lineage>
</organism>